<dbReference type="SUPFAM" id="SSF53474">
    <property type="entry name" value="alpha/beta-Hydrolases"/>
    <property type="match status" value="1"/>
</dbReference>
<dbReference type="InterPro" id="IPR029058">
    <property type="entry name" value="AB_hydrolase_fold"/>
</dbReference>
<evidence type="ECO:0000256" key="1">
    <source>
        <dbReference type="SAM" id="SignalP"/>
    </source>
</evidence>
<reference evidence="2 3" key="1">
    <citation type="submission" date="2019-01" db="EMBL/GenBank/DDBJ databases">
        <authorList>
            <person name="Chen W.-M."/>
        </authorList>
    </citation>
    <scope>NUCLEOTIDE SEQUENCE [LARGE SCALE GENOMIC DNA]</scope>
    <source>
        <strain evidence="2 3">KYPC3</strain>
    </source>
</reference>
<feature type="signal peptide" evidence="1">
    <location>
        <begin position="1"/>
        <end position="24"/>
    </location>
</feature>
<proteinExistence type="predicted"/>
<keyword evidence="3" id="KW-1185">Reference proteome</keyword>
<keyword evidence="1" id="KW-0732">Signal</keyword>
<dbReference type="OrthoDB" id="6189739at2"/>
<dbReference type="EMBL" id="SACS01000003">
    <property type="protein sequence ID" value="RVU40804.1"/>
    <property type="molecule type" value="Genomic_DNA"/>
</dbReference>
<protein>
    <recommendedName>
        <fullName evidence="4">Alpha/beta hydrolase</fullName>
    </recommendedName>
</protein>
<comment type="caution">
    <text evidence="2">The sequence shown here is derived from an EMBL/GenBank/DDBJ whole genome shotgun (WGS) entry which is preliminary data.</text>
</comment>
<evidence type="ECO:0000313" key="2">
    <source>
        <dbReference type="EMBL" id="RVU40804.1"/>
    </source>
</evidence>
<evidence type="ECO:0008006" key="4">
    <source>
        <dbReference type="Google" id="ProtNLM"/>
    </source>
</evidence>
<dbReference type="RefSeq" id="WP_127697816.1">
    <property type="nucleotide sequence ID" value="NZ_SACS01000003.1"/>
</dbReference>
<name>A0A437R1Y7_9GAMM</name>
<sequence>MKKHMLMLALAATLGTLQMSTAQAADYKYVLLHGFQPSQLQSKPDAAAVTANGETYWQEFWLQHASARIDWPSHERIEGKIASHYLWPKLQQMSRDNLCQPGCVLVTHSTGDLVARYLLENQANWLRNAGLAPLNIIATFDFAGAGGGSELADLALNVADGKAGTLVKKAVQAWLGFEPTRANVGVLNDLSVNTARALISAPVNRVPRVRFIGGGTDYYWITESFLPGQDDGVVASHSSCGAAKAAAYVSCSHQVDLDGKVGFSSDAVTSFMPNHLPLLMALGYSHSALVSNKTAGKYTTASNNVSFGSGRLSIASKDEKAKWPFSGTYRFVVDSATTPVSALVQRKAM</sequence>
<organism evidence="2 3">
    <name type="scientific">Rheinheimera riviphila</name>
    <dbReference type="NCBI Taxonomy" id="1834037"/>
    <lineage>
        <taxon>Bacteria</taxon>
        <taxon>Pseudomonadati</taxon>
        <taxon>Pseudomonadota</taxon>
        <taxon>Gammaproteobacteria</taxon>
        <taxon>Chromatiales</taxon>
        <taxon>Chromatiaceae</taxon>
        <taxon>Rheinheimera</taxon>
    </lineage>
</organism>
<dbReference type="AlphaFoldDB" id="A0A437R1Y7"/>
<feature type="chain" id="PRO_5019103673" description="Alpha/beta hydrolase" evidence="1">
    <location>
        <begin position="25"/>
        <end position="349"/>
    </location>
</feature>
<dbReference type="Proteomes" id="UP000283077">
    <property type="component" value="Unassembled WGS sequence"/>
</dbReference>
<gene>
    <name evidence="2" type="ORF">EOE67_04285</name>
</gene>
<accession>A0A437R1Y7</accession>
<evidence type="ECO:0000313" key="3">
    <source>
        <dbReference type="Proteomes" id="UP000283077"/>
    </source>
</evidence>